<proteinExistence type="predicted"/>
<reference evidence="1" key="1">
    <citation type="submission" date="2017-07" db="EMBL/GenBank/DDBJ databases">
        <title>Taro Niue Genome Assembly and Annotation.</title>
        <authorList>
            <person name="Atibalentja N."/>
            <person name="Keating K."/>
            <person name="Fields C.J."/>
        </authorList>
    </citation>
    <scope>NUCLEOTIDE SEQUENCE</scope>
    <source>
        <strain evidence="1">Niue_2</strain>
        <tissue evidence="1">Leaf</tissue>
    </source>
</reference>
<protein>
    <submittedName>
        <fullName evidence="1">Uncharacterized protein</fullName>
    </submittedName>
</protein>
<dbReference type="AlphaFoldDB" id="A0A843W5V2"/>
<comment type="caution">
    <text evidence="1">The sequence shown here is derived from an EMBL/GenBank/DDBJ whole genome shotgun (WGS) entry which is preliminary data.</text>
</comment>
<accession>A0A843W5V2</accession>
<name>A0A843W5V2_COLES</name>
<sequence>MFCYRSSDAYQSGRCVSTACRVVAAPLGGVFLSRDGEALLWRSGRGAADGSWRSVGAASWSEEDVAVHREGPSWVRFFVKGRHYLNSSRSGRIGSSSCFLASLDSFPCSPPPCVHTCMVCGRPGMDHFVLGALRHQKRHRPGQARPYRGTFGCRDKARCRSAFVCRDVLPRRDRAVAARLPIATGFLSRRAALVQQCLLWQCPTPLQ</sequence>
<dbReference type="EMBL" id="NMUH01003016">
    <property type="protein sequence ID" value="MQM03346.1"/>
    <property type="molecule type" value="Genomic_DNA"/>
</dbReference>
<gene>
    <name evidence="1" type="ORF">Taro_036121</name>
</gene>
<dbReference type="Proteomes" id="UP000652761">
    <property type="component" value="Unassembled WGS sequence"/>
</dbReference>
<evidence type="ECO:0000313" key="1">
    <source>
        <dbReference type="EMBL" id="MQM03346.1"/>
    </source>
</evidence>
<keyword evidence="2" id="KW-1185">Reference proteome</keyword>
<organism evidence="1 2">
    <name type="scientific">Colocasia esculenta</name>
    <name type="common">Wild taro</name>
    <name type="synonym">Arum esculentum</name>
    <dbReference type="NCBI Taxonomy" id="4460"/>
    <lineage>
        <taxon>Eukaryota</taxon>
        <taxon>Viridiplantae</taxon>
        <taxon>Streptophyta</taxon>
        <taxon>Embryophyta</taxon>
        <taxon>Tracheophyta</taxon>
        <taxon>Spermatophyta</taxon>
        <taxon>Magnoliopsida</taxon>
        <taxon>Liliopsida</taxon>
        <taxon>Araceae</taxon>
        <taxon>Aroideae</taxon>
        <taxon>Colocasieae</taxon>
        <taxon>Colocasia</taxon>
    </lineage>
</organism>
<evidence type="ECO:0000313" key="2">
    <source>
        <dbReference type="Proteomes" id="UP000652761"/>
    </source>
</evidence>